<accession>A0A9W7ZMG1</accession>
<protein>
    <recommendedName>
        <fullName evidence="4">COX assembly mitochondrial protein</fullName>
    </recommendedName>
</protein>
<comment type="subcellular location">
    <subcellularLocation>
        <location evidence="4">Mitochondrion inner membrane</location>
    </subcellularLocation>
</comment>
<keyword evidence="4" id="KW-0143">Chaperone</keyword>
<dbReference type="GO" id="GO:0005509">
    <property type="term" value="F:calcium ion binding"/>
    <property type="evidence" value="ECO:0007669"/>
    <property type="project" value="InterPro"/>
</dbReference>
<dbReference type="InterPro" id="IPR013892">
    <property type="entry name" value="Cyt_c_biogenesis_Cmc1-like"/>
</dbReference>
<feature type="domain" description="EF-hand" evidence="6">
    <location>
        <begin position="64"/>
        <end position="79"/>
    </location>
</feature>
<keyword evidence="3" id="KW-1015">Disulfide bond</keyword>
<dbReference type="PANTHER" id="PTHR22977">
    <property type="entry name" value="COX ASSEMBLY MITOCHONDRIAL PROTEIN"/>
    <property type="match status" value="1"/>
</dbReference>
<evidence type="ECO:0000259" key="6">
    <source>
        <dbReference type="PROSITE" id="PS50222"/>
    </source>
</evidence>
<proteinExistence type="inferred from homology"/>
<dbReference type="OrthoDB" id="532630at2759"/>
<feature type="coiled-coil region" evidence="5">
    <location>
        <begin position="52"/>
        <end position="79"/>
    </location>
</feature>
<evidence type="ECO:0000313" key="8">
    <source>
        <dbReference type="Proteomes" id="UP001150569"/>
    </source>
</evidence>
<reference evidence="7" key="1">
    <citation type="submission" date="2022-07" db="EMBL/GenBank/DDBJ databases">
        <title>Phylogenomic reconstructions and comparative analyses of Kickxellomycotina fungi.</title>
        <authorList>
            <person name="Reynolds N.K."/>
            <person name="Stajich J.E."/>
            <person name="Barry K."/>
            <person name="Grigoriev I.V."/>
            <person name="Crous P."/>
            <person name="Smith M.E."/>
        </authorList>
    </citation>
    <scope>NUCLEOTIDE SEQUENCE</scope>
    <source>
        <strain evidence="7">RSA 861</strain>
    </source>
</reference>
<name>A0A9W7ZMG1_9FUNG</name>
<organism evidence="7 8">
    <name type="scientific">Tieghemiomyces parasiticus</name>
    <dbReference type="NCBI Taxonomy" id="78921"/>
    <lineage>
        <taxon>Eukaryota</taxon>
        <taxon>Fungi</taxon>
        <taxon>Fungi incertae sedis</taxon>
        <taxon>Zoopagomycota</taxon>
        <taxon>Kickxellomycotina</taxon>
        <taxon>Dimargaritomycetes</taxon>
        <taxon>Dimargaritales</taxon>
        <taxon>Dimargaritaceae</taxon>
        <taxon>Tieghemiomyces</taxon>
    </lineage>
</organism>
<dbReference type="PANTHER" id="PTHR22977:SF1">
    <property type="entry name" value="COX ASSEMBLY MITOCHONDRIAL PROTEIN 2 HOMOLOG"/>
    <property type="match status" value="1"/>
</dbReference>
<evidence type="ECO:0000256" key="2">
    <source>
        <dbReference type="ARBA" id="ARBA00023128"/>
    </source>
</evidence>
<keyword evidence="2 4" id="KW-0496">Mitochondrion</keyword>
<evidence type="ECO:0000256" key="4">
    <source>
        <dbReference type="RuleBase" id="RU364104"/>
    </source>
</evidence>
<dbReference type="InterPro" id="IPR002048">
    <property type="entry name" value="EF_hand_dom"/>
</dbReference>
<keyword evidence="4" id="KW-0472">Membrane</keyword>
<comment type="function">
    <text evidence="4">Required for mitochondrial cytochrome c oxidase (COX) assembly and respiration.</text>
</comment>
<comment type="caution">
    <text evidence="7">The sequence shown here is derived from an EMBL/GenBank/DDBJ whole genome shotgun (WGS) entry which is preliminary data.</text>
</comment>
<keyword evidence="8" id="KW-1185">Reference proteome</keyword>
<keyword evidence="4" id="KW-0999">Mitochondrion inner membrane</keyword>
<evidence type="ECO:0000313" key="7">
    <source>
        <dbReference type="EMBL" id="KAJ1908555.1"/>
    </source>
</evidence>
<evidence type="ECO:0000256" key="5">
    <source>
        <dbReference type="SAM" id="Coils"/>
    </source>
</evidence>
<evidence type="ECO:0000256" key="1">
    <source>
        <dbReference type="ARBA" id="ARBA00007347"/>
    </source>
</evidence>
<gene>
    <name evidence="7" type="ORF">IWQ60_011654</name>
</gene>
<dbReference type="GO" id="GO:0005743">
    <property type="term" value="C:mitochondrial inner membrane"/>
    <property type="evidence" value="ECO:0007669"/>
    <property type="project" value="UniProtKB-SubCell"/>
</dbReference>
<dbReference type="AlphaFoldDB" id="A0A9W7ZMG1"/>
<dbReference type="Pfam" id="PF08583">
    <property type="entry name" value="Cmc1"/>
    <property type="match status" value="1"/>
</dbReference>
<dbReference type="PROSITE" id="PS50222">
    <property type="entry name" value="EF_HAND_2"/>
    <property type="match status" value="1"/>
</dbReference>
<sequence>MHPQLSEHRAPQCAELIRKLQQCHNENIWTKYFGECNEAKVKLTECLRAERVERTQKNLQEAREKRAKLEQAWKEFDEN</sequence>
<comment type="similarity">
    <text evidence="1 4">Belongs to the CMC family.</text>
</comment>
<evidence type="ECO:0000256" key="3">
    <source>
        <dbReference type="ARBA" id="ARBA00023157"/>
    </source>
</evidence>
<dbReference type="EMBL" id="JANBPT010001379">
    <property type="protein sequence ID" value="KAJ1908555.1"/>
    <property type="molecule type" value="Genomic_DNA"/>
</dbReference>
<dbReference type="Proteomes" id="UP001150569">
    <property type="component" value="Unassembled WGS sequence"/>
</dbReference>
<keyword evidence="5" id="KW-0175">Coiled coil</keyword>